<dbReference type="InterPro" id="IPR009003">
    <property type="entry name" value="Peptidase_S1_PA"/>
</dbReference>
<reference evidence="5 6" key="1">
    <citation type="submission" date="2017-07" db="EMBL/GenBank/DDBJ databases">
        <authorList>
            <person name="Talla V."/>
            <person name="Backstrom N."/>
        </authorList>
    </citation>
    <scope>NUCLEOTIDE SEQUENCE [LARGE SCALE GENOMIC DNA]</scope>
</reference>
<sequence>MVVKHFLLLALTVAAVFSEELATYPENVRENQGRIVSGWEAYPGQFPYQLSLRMVSPAGVVFACGATVIHNEWALTAAHCTAARVTILIRAGATDLSNPELVLETTEYYNHPNYIEQLTSVQPDDIGLIKFPIAIEYSQRIQPIRLQSSQDRNKNYDRMRFTATGWGRTWTGEPVCVCGDSGGGLTVEDIDGQPTQVGVSSFVSSGGCHTEVPAAPETETTTVTQEDTTVTESETTVTEAVTTVTEAKTTVNEAATTVTDIETTIEYVIFQLKLKEVLVPLYSLGVLIFLKMLVPNPNFPEVRNPGRIMRIHHDAFSVSNNIAVVADWNNNNGTMLDTGTQFRPPRVDLMQFPKAQHTGDWLVIFRVIMPMYMVMTLSQFITYLLMLVTAGILGSFAVNLMSGLYFIQVFVSNADSLAFWFLSLISSSCYALAMDKALVLDMAGVGVTWDNLWSGPGVPFGGSLIMMAIDTVNTGSSRSHGSVCYHRSGVAVDVAEFLLYISTPTVILRITRTSNLCPSLTGIEAVFFIEKIYVLVDGEGTPGQRSHQDCGPPKNLSSLPDPNDMHEIRQMIGVCPQQDVLFDLLSVKEHLKFFAAIKSLVLWVCI</sequence>
<dbReference type="InterPro" id="IPR043504">
    <property type="entry name" value="Peptidase_S1_PA_chymotrypsin"/>
</dbReference>
<keyword evidence="3" id="KW-0732">Signal</keyword>
<feature type="signal peptide" evidence="3">
    <location>
        <begin position="1"/>
        <end position="18"/>
    </location>
</feature>
<dbReference type="Gene3D" id="2.40.10.10">
    <property type="entry name" value="Trypsin-like serine proteases"/>
    <property type="match status" value="1"/>
</dbReference>
<evidence type="ECO:0000313" key="5">
    <source>
        <dbReference type="EMBL" id="VVC97829.1"/>
    </source>
</evidence>
<keyword evidence="1" id="KW-1015">Disulfide bond</keyword>
<dbReference type="GO" id="GO:0004252">
    <property type="term" value="F:serine-type endopeptidase activity"/>
    <property type="evidence" value="ECO:0007669"/>
    <property type="project" value="InterPro"/>
</dbReference>
<feature type="domain" description="Peptidase S1" evidence="4">
    <location>
        <begin position="35"/>
        <end position="334"/>
    </location>
</feature>
<dbReference type="PANTHER" id="PTHR24250">
    <property type="entry name" value="CHYMOTRYPSIN-RELATED"/>
    <property type="match status" value="1"/>
</dbReference>
<keyword evidence="2" id="KW-1133">Transmembrane helix</keyword>
<proteinExistence type="predicted"/>
<organism evidence="5 6">
    <name type="scientific">Leptidea sinapis</name>
    <dbReference type="NCBI Taxonomy" id="189913"/>
    <lineage>
        <taxon>Eukaryota</taxon>
        <taxon>Metazoa</taxon>
        <taxon>Ecdysozoa</taxon>
        <taxon>Arthropoda</taxon>
        <taxon>Hexapoda</taxon>
        <taxon>Insecta</taxon>
        <taxon>Pterygota</taxon>
        <taxon>Neoptera</taxon>
        <taxon>Endopterygota</taxon>
        <taxon>Lepidoptera</taxon>
        <taxon>Glossata</taxon>
        <taxon>Ditrysia</taxon>
        <taxon>Papilionoidea</taxon>
        <taxon>Pieridae</taxon>
        <taxon>Dismorphiinae</taxon>
        <taxon>Leptidea</taxon>
    </lineage>
</organism>
<evidence type="ECO:0000256" key="2">
    <source>
        <dbReference type="SAM" id="Phobius"/>
    </source>
</evidence>
<dbReference type="SUPFAM" id="SSF50494">
    <property type="entry name" value="Trypsin-like serine proteases"/>
    <property type="match status" value="1"/>
</dbReference>
<name>A0A5E4QL35_9NEOP</name>
<evidence type="ECO:0000313" key="6">
    <source>
        <dbReference type="Proteomes" id="UP000324832"/>
    </source>
</evidence>
<keyword evidence="2" id="KW-0472">Membrane</keyword>
<evidence type="ECO:0000256" key="3">
    <source>
        <dbReference type="SAM" id="SignalP"/>
    </source>
</evidence>
<dbReference type="GO" id="GO:0006508">
    <property type="term" value="P:proteolysis"/>
    <property type="evidence" value="ECO:0007669"/>
    <property type="project" value="InterPro"/>
</dbReference>
<dbReference type="PROSITE" id="PS50240">
    <property type="entry name" value="TRYPSIN_DOM"/>
    <property type="match status" value="1"/>
</dbReference>
<keyword evidence="6" id="KW-1185">Reference proteome</keyword>
<feature type="chain" id="PRO_5022950158" description="Peptidase S1 domain-containing protein" evidence="3">
    <location>
        <begin position="19"/>
        <end position="606"/>
    </location>
</feature>
<dbReference type="EMBL" id="FZQP02003333">
    <property type="protein sequence ID" value="VVC97829.1"/>
    <property type="molecule type" value="Genomic_DNA"/>
</dbReference>
<evidence type="ECO:0000259" key="4">
    <source>
        <dbReference type="PROSITE" id="PS50240"/>
    </source>
</evidence>
<dbReference type="PANTHER" id="PTHR24250:SF50">
    <property type="entry name" value="PEPTIDASE S1 DOMAIN-CONTAINING PROTEIN"/>
    <property type="match status" value="1"/>
</dbReference>
<dbReference type="Proteomes" id="UP000324832">
    <property type="component" value="Unassembled WGS sequence"/>
</dbReference>
<feature type="transmembrane region" description="Helical" evidence="2">
    <location>
        <begin position="380"/>
        <end position="411"/>
    </location>
</feature>
<dbReference type="SMART" id="SM00020">
    <property type="entry name" value="Tryp_SPc"/>
    <property type="match status" value="1"/>
</dbReference>
<feature type="transmembrane region" description="Helical" evidence="2">
    <location>
        <begin position="277"/>
        <end position="294"/>
    </location>
</feature>
<protein>
    <recommendedName>
        <fullName evidence="4">Peptidase S1 domain-containing protein</fullName>
    </recommendedName>
</protein>
<gene>
    <name evidence="5" type="ORF">LSINAPIS_LOCUS9023</name>
</gene>
<dbReference type="InterPro" id="IPR018114">
    <property type="entry name" value="TRYPSIN_HIS"/>
</dbReference>
<dbReference type="AlphaFoldDB" id="A0A5E4QL35"/>
<dbReference type="PROSITE" id="PS00134">
    <property type="entry name" value="TRYPSIN_HIS"/>
    <property type="match status" value="1"/>
</dbReference>
<keyword evidence="2" id="KW-0812">Transmembrane</keyword>
<dbReference type="Pfam" id="PF00089">
    <property type="entry name" value="Trypsin"/>
    <property type="match status" value="1"/>
</dbReference>
<dbReference type="InterPro" id="IPR001254">
    <property type="entry name" value="Trypsin_dom"/>
</dbReference>
<evidence type="ECO:0000256" key="1">
    <source>
        <dbReference type="ARBA" id="ARBA00023157"/>
    </source>
</evidence>
<feature type="transmembrane region" description="Helical" evidence="2">
    <location>
        <begin position="417"/>
        <end position="433"/>
    </location>
</feature>
<accession>A0A5E4QL35</accession>